<keyword evidence="2" id="KW-0433">Leucine-rich repeat</keyword>
<comment type="caution">
    <text evidence="5">The sequence shown here is derived from an EMBL/GenBank/DDBJ whole genome shotgun (WGS) entry which is preliminary data.</text>
</comment>
<dbReference type="PANTHER" id="PTHR24113">
    <property type="entry name" value="RAN GTPASE-ACTIVATING PROTEIN 1"/>
    <property type="match status" value="1"/>
</dbReference>
<organism evidence="5 6">
    <name type="scientific">Marasmius tenuissimus</name>
    <dbReference type="NCBI Taxonomy" id="585030"/>
    <lineage>
        <taxon>Eukaryota</taxon>
        <taxon>Fungi</taxon>
        <taxon>Dikarya</taxon>
        <taxon>Basidiomycota</taxon>
        <taxon>Agaricomycotina</taxon>
        <taxon>Agaricomycetes</taxon>
        <taxon>Agaricomycetidae</taxon>
        <taxon>Agaricales</taxon>
        <taxon>Marasmiineae</taxon>
        <taxon>Marasmiaceae</taxon>
        <taxon>Marasmius</taxon>
    </lineage>
</organism>
<proteinExistence type="predicted"/>
<keyword evidence="1" id="KW-0343">GTPase activation</keyword>
<evidence type="ECO:0000256" key="4">
    <source>
        <dbReference type="SAM" id="MobiDB-lite"/>
    </source>
</evidence>
<accession>A0ABR2ZWJ5</accession>
<dbReference type="Pfam" id="PF13516">
    <property type="entry name" value="LRR_6"/>
    <property type="match status" value="2"/>
</dbReference>
<dbReference type="EMBL" id="JBBXMP010000047">
    <property type="protein sequence ID" value="KAL0065461.1"/>
    <property type="molecule type" value="Genomic_DNA"/>
</dbReference>
<evidence type="ECO:0000256" key="1">
    <source>
        <dbReference type="ARBA" id="ARBA00022468"/>
    </source>
</evidence>
<dbReference type="InterPro" id="IPR001611">
    <property type="entry name" value="Leu-rich_rpt"/>
</dbReference>
<dbReference type="SMART" id="SM00368">
    <property type="entry name" value="LRR_RI"/>
    <property type="match status" value="4"/>
</dbReference>
<evidence type="ECO:0000313" key="5">
    <source>
        <dbReference type="EMBL" id="KAL0065461.1"/>
    </source>
</evidence>
<evidence type="ECO:0000256" key="3">
    <source>
        <dbReference type="ARBA" id="ARBA00022737"/>
    </source>
</evidence>
<dbReference type="InterPro" id="IPR027038">
    <property type="entry name" value="RanGap"/>
</dbReference>
<dbReference type="PANTHER" id="PTHR24113:SF12">
    <property type="entry name" value="RAN GTPASE-ACTIVATING PROTEIN 1"/>
    <property type="match status" value="1"/>
</dbReference>
<evidence type="ECO:0000313" key="6">
    <source>
        <dbReference type="Proteomes" id="UP001437256"/>
    </source>
</evidence>
<sequence>MKPKVLLSARGQIDCVDAALSSIAGAQDIIARITSRRVVTKLILSHNELSDDGCIVLFTFLSSKLGKKYQINEINLNSNGIGDRGLEAIASYLSENVNLKELYLQNNKFAGSPQVLLSFTRALNRSKLRILSLTTNRFGDNLSQVFFPVLDCPTLGELHLSAIGATYHSVLSITDFLACPRCRLHTLKLNGNNFGYGGVRKIIRTLESDNFTILSLELHANNFAGPQDSDNTSGDDNDEVVGPDSWKDGEALLKRVLMRNLHLKREVEKEALGLLVCSRATLLRSGEGSRLAATNQPCSETCTCIPNTGRPIARHEPSVATHAFPFQLLPTELKLHILSLLAPTLSPMQRFTIFTHASSPATLPQLLPCLSSVSSESKVCIPDPTNSMMSAAGGIGHEDPELGAVTTPNPKPTIWPISNPAPKHSGCASGKCMGGTGSVLCHRMQERVRWLKAVKCTAYDPTFTLSTDT</sequence>
<feature type="region of interest" description="Disordered" evidence="4">
    <location>
        <begin position="225"/>
        <end position="244"/>
    </location>
</feature>
<dbReference type="InterPro" id="IPR032675">
    <property type="entry name" value="LRR_dom_sf"/>
</dbReference>
<gene>
    <name evidence="5" type="ORF">AAF712_007525</name>
</gene>
<reference evidence="5 6" key="1">
    <citation type="submission" date="2024-05" db="EMBL/GenBank/DDBJ databases">
        <title>A draft genome resource for the thread blight pathogen Marasmius tenuissimus strain MS-2.</title>
        <authorList>
            <person name="Yulfo-Soto G.E."/>
            <person name="Baruah I.K."/>
            <person name="Amoako-Attah I."/>
            <person name="Bukari Y."/>
            <person name="Meinhardt L.W."/>
            <person name="Bailey B.A."/>
            <person name="Cohen S.P."/>
        </authorList>
    </citation>
    <scope>NUCLEOTIDE SEQUENCE [LARGE SCALE GENOMIC DNA]</scope>
    <source>
        <strain evidence="5 6">MS-2</strain>
    </source>
</reference>
<evidence type="ECO:0008006" key="7">
    <source>
        <dbReference type="Google" id="ProtNLM"/>
    </source>
</evidence>
<dbReference type="Gene3D" id="3.80.10.10">
    <property type="entry name" value="Ribonuclease Inhibitor"/>
    <property type="match status" value="2"/>
</dbReference>
<name>A0ABR2ZWJ5_9AGAR</name>
<evidence type="ECO:0000256" key="2">
    <source>
        <dbReference type="ARBA" id="ARBA00022614"/>
    </source>
</evidence>
<keyword evidence="3" id="KW-0677">Repeat</keyword>
<dbReference type="Proteomes" id="UP001437256">
    <property type="component" value="Unassembled WGS sequence"/>
</dbReference>
<protein>
    <recommendedName>
        <fullName evidence="7">RNI-like protein</fullName>
    </recommendedName>
</protein>
<keyword evidence="6" id="KW-1185">Reference proteome</keyword>
<dbReference type="SUPFAM" id="SSF52047">
    <property type="entry name" value="RNI-like"/>
    <property type="match status" value="1"/>
</dbReference>